<keyword evidence="2" id="KW-1185">Reference proteome</keyword>
<accession>A0AAV4TZD4</accession>
<reference evidence="1 2" key="1">
    <citation type="submission" date="2021-06" db="EMBL/GenBank/DDBJ databases">
        <title>Caerostris extrusa draft genome.</title>
        <authorList>
            <person name="Kono N."/>
            <person name="Arakawa K."/>
        </authorList>
    </citation>
    <scope>NUCLEOTIDE SEQUENCE [LARGE SCALE GENOMIC DNA]</scope>
</reference>
<dbReference type="Proteomes" id="UP001054945">
    <property type="component" value="Unassembled WGS sequence"/>
</dbReference>
<evidence type="ECO:0000313" key="1">
    <source>
        <dbReference type="EMBL" id="GIY50675.1"/>
    </source>
</evidence>
<comment type="caution">
    <text evidence="1">The sequence shown here is derived from an EMBL/GenBank/DDBJ whole genome shotgun (WGS) entry which is preliminary data.</text>
</comment>
<dbReference type="AlphaFoldDB" id="A0AAV4TZD4"/>
<gene>
    <name evidence="1" type="ORF">CEXT_559931</name>
</gene>
<proteinExistence type="predicted"/>
<protein>
    <submittedName>
        <fullName evidence="1">Uncharacterized protein</fullName>
    </submittedName>
</protein>
<sequence>MVGCPNFEQKKRLQIPQMLLPVTLSNTESTKLQPFYSGVTFKNYTPLNSIMETRQHQTLSVDGHYISESLSERMPIAACDEIINPVVLSDACLTIIRTTHSCIRSRFVKAWRKTNQ</sequence>
<dbReference type="EMBL" id="BPLR01012009">
    <property type="protein sequence ID" value="GIY50675.1"/>
    <property type="molecule type" value="Genomic_DNA"/>
</dbReference>
<evidence type="ECO:0000313" key="2">
    <source>
        <dbReference type="Proteomes" id="UP001054945"/>
    </source>
</evidence>
<organism evidence="1 2">
    <name type="scientific">Caerostris extrusa</name>
    <name type="common">Bark spider</name>
    <name type="synonym">Caerostris bankana</name>
    <dbReference type="NCBI Taxonomy" id="172846"/>
    <lineage>
        <taxon>Eukaryota</taxon>
        <taxon>Metazoa</taxon>
        <taxon>Ecdysozoa</taxon>
        <taxon>Arthropoda</taxon>
        <taxon>Chelicerata</taxon>
        <taxon>Arachnida</taxon>
        <taxon>Araneae</taxon>
        <taxon>Araneomorphae</taxon>
        <taxon>Entelegynae</taxon>
        <taxon>Araneoidea</taxon>
        <taxon>Araneidae</taxon>
        <taxon>Caerostris</taxon>
    </lineage>
</organism>
<name>A0AAV4TZD4_CAEEX</name>